<dbReference type="GO" id="GO:0022857">
    <property type="term" value="F:transmembrane transporter activity"/>
    <property type="evidence" value="ECO:0007669"/>
    <property type="project" value="InterPro"/>
</dbReference>
<feature type="transmembrane region" description="Helical" evidence="7">
    <location>
        <begin position="287"/>
        <end position="307"/>
    </location>
</feature>
<feature type="transmembrane region" description="Helical" evidence="7">
    <location>
        <begin position="213"/>
        <end position="233"/>
    </location>
</feature>
<dbReference type="OrthoDB" id="2985014at2759"/>
<keyword evidence="4 7" id="KW-1133">Transmembrane helix</keyword>
<dbReference type="PANTHER" id="PTHR43791:SF6">
    <property type="entry name" value="TRANSPORTER, PUTATIVE (AFU_ORTHOLOGUE AFUA_1G16690)-RELATED"/>
    <property type="match status" value="1"/>
</dbReference>
<feature type="region of interest" description="Disordered" evidence="6">
    <location>
        <begin position="1"/>
        <end position="22"/>
    </location>
</feature>
<dbReference type="SUPFAM" id="SSF103473">
    <property type="entry name" value="MFS general substrate transporter"/>
    <property type="match status" value="1"/>
</dbReference>
<name>A0A0C9WCK7_9AGAM</name>
<evidence type="ECO:0000256" key="1">
    <source>
        <dbReference type="ARBA" id="ARBA00004141"/>
    </source>
</evidence>
<accession>A0A0C9WCK7</accession>
<comment type="subcellular location">
    <subcellularLocation>
        <location evidence="1">Membrane</location>
        <topology evidence="1">Multi-pass membrane protein</topology>
    </subcellularLocation>
</comment>
<proteinExistence type="predicted"/>
<evidence type="ECO:0000313" key="9">
    <source>
        <dbReference type="EMBL" id="KIJ62236.1"/>
    </source>
</evidence>
<dbReference type="Proteomes" id="UP000053820">
    <property type="component" value="Unassembled WGS sequence"/>
</dbReference>
<dbReference type="GO" id="GO:0016020">
    <property type="term" value="C:membrane"/>
    <property type="evidence" value="ECO:0007669"/>
    <property type="project" value="UniProtKB-SubCell"/>
</dbReference>
<gene>
    <name evidence="9" type="ORF">HYDPIDRAFT_114712</name>
</gene>
<dbReference type="HOGENOM" id="CLU_001265_0_6_1"/>
<protein>
    <recommendedName>
        <fullName evidence="8">Major facilitator superfamily (MFS) profile domain-containing protein</fullName>
    </recommendedName>
</protein>
<feature type="transmembrane region" description="Helical" evidence="7">
    <location>
        <begin position="147"/>
        <end position="168"/>
    </location>
</feature>
<evidence type="ECO:0000259" key="8">
    <source>
        <dbReference type="PROSITE" id="PS50850"/>
    </source>
</evidence>
<feature type="domain" description="Major facilitator superfamily (MFS) profile" evidence="8">
    <location>
        <begin position="50"/>
        <end position="464"/>
    </location>
</feature>
<keyword evidence="2" id="KW-0813">Transport</keyword>
<dbReference type="AlphaFoldDB" id="A0A0C9WCK7"/>
<evidence type="ECO:0000256" key="7">
    <source>
        <dbReference type="SAM" id="Phobius"/>
    </source>
</evidence>
<feature type="transmembrane region" description="Helical" evidence="7">
    <location>
        <begin position="350"/>
        <end position="368"/>
    </location>
</feature>
<keyword evidence="10" id="KW-1185">Reference proteome</keyword>
<keyword evidence="5 7" id="KW-0472">Membrane</keyword>
<feature type="transmembrane region" description="Helical" evidence="7">
    <location>
        <begin position="84"/>
        <end position="104"/>
    </location>
</feature>
<evidence type="ECO:0000256" key="6">
    <source>
        <dbReference type="SAM" id="MobiDB-lite"/>
    </source>
</evidence>
<dbReference type="InterPro" id="IPR020846">
    <property type="entry name" value="MFS_dom"/>
</dbReference>
<sequence length="491" mass="54951">MSSSPSVEKANSVVEIETKSPDDDVISTPSFDKSRRAILEKRLKRKLDLRLVILIVIYILNYIDRNNVSSARLQGFQQDLHLGTTQYSTVLSILSVGYIIMQVPSNMFLNWIGRPSIYLPCCMVIWGIISALTGVATNYTGALLCRFFIGFVEAAFFPGALFLISRWYKRDEVGLRTSIVYCGSLISNGWGALIASGILARMQGVLGHAAWRWLFYIEGSITVFVAICAIFILPDFPHNTRWLTPEERELAILRLQEDLAEESADAVGSLSVTPLKGLYMALADWKMWWLTLAAISQLVAQSFFLFFPTLSATMGFDTTVTLLLCAPPWIFTALLAFAVARHSDLKKRRFVYIAVAECFGIIGFIIAACTMNTAARYVSLFLMAQTYAGLVCFYTWMSNTIPRPPAKRAVSLAFINGFSQLGNVAGSYIWPAEWGPTYRKSFGICIATAAMHIFLCWIMHRHLVSENAKLEKAEQEAAKRGERASNFRYIV</sequence>
<feature type="transmembrane region" description="Helical" evidence="7">
    <location>
        <begin position="374"/>
        <end position="397"/>
    </location>
</feature>
<organism evidence="9 10">
    <name type="scientific">Hydnomerulius pinastri MD-312</name>
    <dbReference type="NCBI Taxonomy" id="994086"/>
    <lineage>
        <taxon>Eukaryota</taxon>
        <taxon>Fungi</taxon>
        <taxon>Dikarya</taxon>
        <taxon>Basidiomycota</taxon>
        <taxon>Agaricomycotina</taxon>
        <taxon>Agaricomycetes</taxon>
        <taxon>Agaricomycetidae</taxon>
        <taxon>Boletales</taxon>
        <taxon>Boletales incertae sedis</taxon>
        <taxon>Leucogyrophana</taxon>
    </lineage>
</organism>
<dbReference type="InterPro" id="IPR036259">
    <property type="entry name" value="MFS_trans_sf"/>
</dbReference>
<reference evidence="9 10" key="1">
    <citation type="submission" date="2014-04" db="EMBL/GenBank/DDBJ databases">
        <title>Evolutionary Origins and Diversification of the Mycorrhizal Mutualists.</title>
        <authorList>
            <consortium name="DOE Joint Genome Institute"/>
            <consortium name="Mycorrhizal Genomics Consortium"/>
            <person name="Kohler A."/>
            <person name="Kuo A."/>
            <person name="Nagy L.G."/>
            <person name="Floudas D."/>
            <person name="Copeland A."/>
            <person name="Barry K.W."/>
            <person name="Cichocki N."/>
            <person name="Veneault-Fourrey C."/>
            <person name="LaButti K."/>
            <person name="Lindquist E.A."/>
            <person name="Lipzen A."/>
            <person name="Lundell T."/>
            <person name="Morin E."/>
            <person name="Murat C."/>
            <person name="Riley R."/>
            <person name="Ohm R."/>
            <person name="Sun H."/>
            <person name="Tunlid A."/>
            <person name="Henrissat B."/>
            <person name="Grigoriev I.V."/>
            <person name="Hibbett D.S."/>
            <person name="Martin F."/>
        </authorList>
    </citation>
    <scope>NUCLEOTIDE SEQUENCE [LARGE SCALE GENOMIC DNA]</scope>
    <source>
        <strain evidence="9 10">MD-312</strain>
    </source>
</reference>
<feature type="transmembrane region" description="Helical" evidence="7">
    <location>
        <begin position="409"/>
        <end position="429"/>
    </location>
</feature>
<dbReference type="EMBL" id="KN839856">
    <property type="protein sequence ID" value="KIJ62236.1"/>
    <property type="molecule type" value="Genomic_DNA"/>
</dbReference>
<evidence type="ECO:0000256" key="3">
    <source>
        <dbReference type="ARBA" id="ARBA00022692"/>
    </source>
</evidence>
<evidence type="ECO:0000256" key="4">
    <source>
        <dbReference type="ARBA" id="ARBA00022989"/>
    </source>
</evidence>
<dbReference type="FunFam" id="1.20.1250.20:FF:000057">
    <property type="entry name" value="MFS general substrate transporter"/>
    <property type="match status" value="1"/>
</dbReference>
<dbReference type="Gene3D" id="1.20.1250.20">
    <property type="entry name" value="MFS general substrate transporter like domains"/>
    <property type="match status" value="2"/>
</dbReference>
<keyword evidence="3 7" id="KW-0812">Transmembrane</keyword>
<feature type="transmembrane region" description="Helical" evidence="7">
    <location>
        <begin position="47"/>
        <end position="64"/>
    </location>
</feature>
<feature type="transmembrane region" description="Helical" evidence="7">
    <location>
        <begin position="116"/>
        <end position="135"/>
    </location>
</feature>
<evidence type="ECO:0000256" key="5">
    <source>
        <dbReference type="ARBA" id="ARBA00023136"/>
    </source>
</evidence>
<dbReference type="PANTHER" id="PTHR43791">
    <property type="entry name" value="PERMEASE-RELATED"/>
    <property type="match status" value="1"/>
</dbReference>
<dbReference type="InterPro" id="IPR011701">
    <property type="entry name" value="MFS"/>
</dbReference>
<dbReference type="FunFam" id="1.20.1250.20:FF:000013">
    <property type="entry name" value="MFS general substrate transporter"/>
    <property type="match status" value="1"/>
</dbReference>
<feature type="transmembrane region" description="Helical" evidence="7">
    <location>
        <begin position="180"/>
        <end position="201"/>
    </location>
</feature>
<dbReference type="PROSITE" id="PS50850">
    <property type="entry name" value="MFS"/>
    <property type="match status" value="1"/>
</dbReference>
<evidence type="ECO:0000313" key="10">
    <source>
        <dbReference type="Proteomes" id="UP000053820"/>
    </source>
</evidence>
<feature type="transmembrane region" description="Helical" evidence="7">
    <location>
        <begin position="319"/>
        <end position="338"/>
    </location>
</feature>
<feature type="transmembrane region" description="Helical" evidence="7">
    <location>
        <begin position="441"/>
        <end position="459"/>
    </location>
</feature>
<dbReference type="Pfam" id="PF07690">
    <property type="entry name" value="MFS_1"/>
    <property type="match status" value="1"/>
</dbReference>
<evidence type="ECO:0000256" key="2">
    <source>
        <dbReference type="ARBA" id="ARBA00022448"/>
    </source>
</evidence>